<sequence length="174" mass="19907">MPDFCGICWRSAAHRFVCSVVLFVPVSFRGLLLPLPVCARHFGILWLTLVDGRLLRTAWFGRHIIFVQFLAGVALIFHLCALSPQFLIGATHLFLSFFSKLVCLFFSSFFFGEALDYPVIRLGFSLPAPLDLSISFVMLSSWFGDLWPLVLVFTPDEIINFKLYCRLLFAHIYF</sequence>
<comment type="caution">
    <text evidence="2">The sequence shown here is derived from an EMBL/GenBank/DDBJ whole genome shotgun (WGS) entry which is preliminary data.</text>
</comment>
<evidence type="ECO:0000256" key="1">
    <source>
        <dbReference type="SAM" id="Phobius"/>
    </source>
</evidence>
<gene>
    <name evidence="2" type="ORF">PVAP13_2NG356300</name>
</gene>
<keyword evidence="1" id="KW-0472">Membrane</keyword>
<name>A0A8T0VLA3_PANVG</name>
<keyword evidence="1" id="KW-1133">Transmembrane helix</keyword>
<protein>
    <submittedName>
        <fullName evidence="2">Uncharacterized protein</fullName>
    </submittedName>
</protein>
<feature type="transmembrane region" description="Helical" evidence="1">
    <location>
        <begin position="12"/>
        <end position="32"/>
    </location>
</feature>
<evidence type="ECO:0000313" key="2">
    <source>
        <dbReference type="EMBL" id="KAG2635455.1"/>
    </source>
</evidence>
<reference evidence="2" key="1">
    <citation type="submission" date="2020-05" db="EMBL/GenBank/DDBJ databases">
        <title>WGS assembly of Panicum virgatum.</title>
        <authorList>
            <person name="Lovell J.T."/>
            <person name="Jenkins J."/>
            <person name="Shu S."/>
            <person name="Juenger T.E."/>
            <person name="Schmutz J."/>
        </authorList>
    </citation>
    <scope>NUCLEOTIDE SEQUENCE</scope>
    <source>
        <strain evidence="2">AP13</strain>
    </source>
</reference>
<feature type="transmembrane region" description="Helical" evidence="1">
    <location>
        <begin position="59"/>
        <end position="81"/>
    </location>
</feature>
<dbReference type="EMBL" id="CM029040">
    <property type="protein sequence ID" value="KAG2635455.1"/>
    <property type="molecule type" value="Genomic_DNA"/>
</dbReference>
<feature type="transmembrane region" description="Helical" evidence="1">
    <location>
        <begin position="132"/>
        <end position="153"/>
    </location>
</feature>
<feature type="transmembrane region" description="Helical" evidence="1">
    <location>
        <begin position="93"/>
        <end position="112"/>
    </location>
</feature>
<proteinExistence type="predicted"/>
<dbReference type="AlphaFoldDB" id="A0A8T0VLA3"/>
<organism evidence="2 3">
    <name type="scientific">Panicum virgatum</name>
    <name type="common">Blackwell switchgrass</name>
    <dbReference type="NCBI Taxonomy" id="38727"/>
    <lineage>
        <taxon>Eukaryota</taxon>
        <taxon>Viridiplantae</taxon>
        <taxon>Streptophyta</taxon>
        <taxon>Embryophyta</taxon>
        <taxon>Tracheophyta</taxon>
        <taxon>Spermatophyta</taxon>
        <taxon>Magnoliopsida</taxon>
        <taxon>Liliopsida</taxon>
        <taxon>Poales</taxon>
        <taxon>Poaceae</taxon>
        <taxon>PACMAD clade</taxon>
        <taxon>Panicoideae</taxon>
        <taxon>Panicodae</taxon>
        <taxon>Paniceae</taxon>
        <taxon>Panicinae</taxon>
        <taxon>Panicum</taxon>
        <taxon>Panicum sect. Hiantes</taxon>
    </lineage>
</organism>
<dbReference type="Proteomes" id="UP000823388">
    <property type="component" value="Chromosome 2N"/>
</dbReference>
<evidence type="ECO:0000313" key="3">
    <source>
        <dbReference type="Proteomes" id="UP000823388"/>
    </source>
</evidence>
<keyword evidence="1" id="KW-0812">Transmembrane</keyword>
<keyword evidence="3" id="KW-1185">Reference proteome</keyword>
<accession>A0A8T0VLA3</accession>